<dbReference type="Proteomes" id="UP000501891">
    <property type="component" value="Chromosome"/>
</dbReference>
<name>A0A858R369_9PROT</name>
<gene>
    <name evidence="1" type="ORF">HHL28_00820</name>
</gene>
<evidence type="ECO:0000313" key="1">
    <source>
        <dbReference type="EMBL" id="QJE71845.1"/>
    </source>
</evidence>
<reference evidence="1" key="1">
    <citation type="submission" date="2020-04" db="EMBL/GenBank/DDBJ databases">
        <title>A desert anoxygenic phototrophic bacterium fixes CO2 using RubisCO under aerobic conditions.</title>
        <authorList>
            <person name="Tang K."/>
        </authorList>
    </citation>
    <scope>NUCLEOTIDE SEQUENCE [LARGE SCALE GENOMIC DNA]</scope>
    <source>
        <strain evidence="1">MIMtkB3</strain>
    </source>
</reference>
<keyword evidence="2" id="KW-1185">Reference proteome</keyword>
<evidence type="ECO:0000313" key="2">
    <source>
        <dbReference type="Proteomes" id="UP000501891"/>
    </source>
</evidence>
<dbReference type="KEGG" id="acru:HHL28_00820"/>
<proteinExistence type="predicted"/>
<organism evidence="1 2">
    <name type="scientific">Aerophototrophica crusticola</name>
    <dbReference type="NCBI Taxonomy" id="1709002"/>
    <lineage>
        <taxon>Bacteria</taxon>
        <taxon>Pseudomonadati</taxon>
        <taxon>Pseudomonadota</taxon>
        <taxon>Alphaproteobacteria</taxon>
        <taxon>Rhodospirillales</taxon>
        <taxon>Rhodospirillaceae</taxon>
        <taxon>Aerophototrophica</taxon>
    </lineage>
</organism>
<dbReference type="EMBL" id="CP051775">
    <property type="protein sequence ID" value="QJE71845.1"/>
    <property type="molecule type" value="Genomic_DNA"/>
</dbReference>
<accession>A0A858R369</accession>
<sequence>MTQHAQSPRIGGQVDVVPSFRGPAMGGLGGLLEAVLVRFLSAPVYRDLADLHGHLLRDVGAKR</sequence>
<protein>
    <submittedName>
        <fullName evidence="1">Uncharacterized protein</fullName>
    </submittedName>
</protein>
<dbReference type="AlphaFoldDB" id="A0A858R369"/>